<feature type="chain" id="PRO_5036889358" evidence="1">
    <location>
        <begin position="27"/>
        <end position="99"/>
    </location>
</feature>
<evidence type="ECO:0000313" key="2">
    <source>
        <dbReference type="EMBL" id="MBS3648126.1"/>
    </source>
</evidence>
<dbReference type="Proteomes" id="UP000680348">
    <property type="component" value="Unassembled WGS sequence"/>
</dbReference>
<organism evidence="2 3">
    <name type="scientific">Pseudaminobacter soli</name>
    <name type="common">ex Zhang et al. 2022</name>
    <dbReference type="NCBI Taxonomy" id="2831468"/>
    <lineage>
        <taxon>Bacteria</taxon>
        <taxon>Pseudomonadati</taxon>
        <taxon>Pseudomonadota</taxon>
        <taxon>Alphaproteobacteria</taxon>
        <taxon>Hyphomicrobiales</taxon>
        <taxon>Phyllobacteriaceae</taxon>
        <taxon>Pseudaminobacter</taxon>
    </lineage>
</organism>
<protein>
    <submittedName>
        <fullName evidence="2">Uncharacterized protein</fullName>
    </submittedName>
</protein>
<gene>
    <name evidence="2" type="ORF">KEU06_05725</name>
</gene>
<dbReference type="RefSeq" id="WP_188253672.1">
    <property type="nucleotide sequence ID" value="NZ_JABVCF010000002.1"/>
</dbReference>
<evidence type="ECO:0000256" key="1">
    <source>
        <dbReference type="SAM" id="SignalP"/>
    </source>
</evidence>
<comment type="caution">
    <text evidence="2">The sequence shown here is derived from an EMBL/GenBank/DDBJ whole genome shotgun (WGS) entry which is preliminary data.</text>
</comment>
<accession>A0A942I8E2</accession>
<name>A0A942I8E2_9HYPH</name>
<evidence type="ECO:0000313" key="3">
    <source>
        <dbReference type="Proteomes" id="UP000680348"/>
    </source>
</evidence>
<keyword evidence="1" id="KW-0732">Signal</keyword>
<dbReference type="EMBL" id="JAGWCR010000002">
    <property type="protein sequence ID" value="MBS3648126.1"/>
    <property type="molecule type" value="Genomic_DNA"/>
</dbReference>
<feature type="signal peptide" evidence="1">
    <location>
        <begin position="1"/>
        <end position="26"/>
    </location>
</feature>
<reference evidence="2" key="1">
    <citation type="submission" date="2021-04" db="EMBL/GenBank/DDBJ databases">
        <title>Pseudaminobacter soli sp. nov., isolated from paddy soil contaminated by heavy metals.</title>
        <authorList>
            <person name="Zhang K."/>
        </authorList>
    </citation>
    <scope>NUCLEOTIDE SEQUENCE</scope>
    <source>
        <strain evidence="2">19-2017</strain>
    </source>
</reference>
<dbReference type="AlphaFoldDB" id="A0A942I8E2"/>
<sequence>MAMFAIAVGICFLSMALVPNVGSALANRDEPLRVSGNGGTFTDTTRQELSETEIACRGQAWGSESDQCLIEIAQHSGLGERKVRRLKAAAPNASTPNVF</sequence>
<keyword evidence="3" id="KW-1185">Reference proteome</keyword>
<proteinExistence type="predicted"/>